<dbReference type="eggNOG" id="KOG3346">
    <property type="taxonomic scope" value="Eukaryota"/>
</dbReference>
<name>I2GXN8_HENB6</name>
<dbReference type="InterPro" id="IPR035810">
    <property type="entry name" value="PEBP_euk"/>
</dbReference>
<dbReference type="HOGENOM" id="CLU_043994_3_1_1"/>
<organism evidence="2 3">
    <name type="scientific">Henningerozyma blattae (strain ATCC 34711 / CBS 6284 / DSM 70876 / NBRC 10599 / NRRL Y-10934 / UCD 77-7)</name>
    <name type="common">Yeast</name>
    <name type="synonym">Tetrapisispora blattae</name>
    <dbReference type="NCBI Taxonomy" id="1071380"/>
    <lineage>
        <taxon>Eukaryota</taxon>
        <taxon>Fungi</taxon>
        <taxon>Dikarya</taxon>
        <taxon>Ascomycota</taxon>
        <taxon>Saccharomycotina</taxon>
        <taxon>Saccharomycetes</taxon>
        <taxon>Saccharomycetales</taxon>
        <taxon>Saccharomycetaceae</taxon>
        <taxon>Henningerozyma</taxon>
    </lineage>
</organism>
<proteinExistence type="inferred from homology"/>
<dbReference type="GO" id="GO:0005737">
    <property type="term" value="C:cytoplasm"/>
    <property type="evidence" value="ECO:0007669"/>
    <property type="project" value="EnsemblFungi"/>
</dbReference>
<dbReference type="Gene3D" id="3.90.280.10">
    <property type="entry name" value="PEBP-like"/>
    <property type="match status" value="1"/>
</dbReference>
<evidence type="ECO:0000313" key="2">
    <source>
        <dbReference type="EMBL" id="CCH58890.1"/>
    </source>
</evidence>
<dbReference type="OMA" id="HIDKRTR"/>
<dbReference type="EMBL" id="HE806317">
    <property type="protein sequence ID" value="CCH58890.1"/>
    <property type="molecule type" value="Genomic_DNA"/>
</dbReference>
<keyword evidence="3" id="KW-1185">Reference proteome</keyword>
<evidence type="ECO:0008006" key="4">
    <source>
        <dbReference type="Google" id="ProtNLM"/>
    </source>
</evidence>
<gene>
    <name evidence="2" type="primary">TBLA0B00460</name>
    <name evidence="2" type="ORF">TBLA_0B00460</name>
</gene>
<accession>I2GXN8</accession>
<dbReference type="GeneID" id="14494687"/>
<dbReference type="GO" id="GO:0030414">
    <property type="term" value="F:peptidase inhibitor activity"/>
    <property type="evidence" value="ECO:0007669"/>
    <property type="project" value="TreeGrafter"/>
</dbReference>
<dbReference type="SUPFAM" id="SSF49777">
    <property type="entry name" value="PEBP-like"/>
    <property type="match status" value="1"/>
</dbReference>
<dbReference type="GO" id="GO:0030162">
    <property type="term" value="P:regulation of proteolysis"/>
    <property type="evidence" value="ECO:0007669"/>
    <property type="project" value="TreeGrafter"/>
</dbReference>
<dbReference type="RefSeq" id="XP_004178409.1">
    <property type="nucleotide sequence ID" value="XM_004178361.1"/>
</dbReference>
<dbReference type="STRING" id="1071380.I2GXN8"/>
<evidence type="ECO:0000256" key="1">
    <source>
        <dbReference type="ARBA" id="ARBA00007091"/>
    </source>
</evidence>
<evidence type="ECO:0000313" key="3">
    <source>
        <dbReference type="Proteomes" id="UP000002866"/>
    </source>
</evidence>
<dbReference type="MEROPS" id="I51.001"/>
<dbReference type="PANTHER" id="PTHR11362">
    <property type="entry name" value="PHOSPHATIDYLETHANOLAMINE-BINDING PROTEIN"/>
    <property type="match status" value="1"/>
</dbReference>
<sequence>MSNLILPALEESEIIPDVLPVEFKTTQFKGTLDITYPNGDKVLLGNDITPENSSARPTIVFNPNANSSFTYENKKFILIMTDPDAPSRTDKKYSEVCHMIECDVELIPGKPINGTVMNSYIGPGPPKGAGKHRYIFLLFDQNVKGETLKKVENYICWGYNEQGVGVDKWIKENGINDLLAVNFFYAENK</sequence>
<reference evidence="2 3" key="1">
    <citation type="journal article" date="2011" name="Proc. Natl. Acad. Sci. U.S.A.">
        <title>Evolutionary erosion of yeast sex chromosomes by mating-type switching accidents.</title>
        <authorList>
            <person name="Gordon J.L."/>
            <person name="Armisen D."/>
            <person name="Proux-Wera E."/>
            <person name="Oheigeartaigh S.S."/>
            <person name="Byrne K.P."/>
            <person name="Wolfe K.H."/>
        </authorList>
    </citation>
    <scope>NUCLEOTIDE SEQUENCE [LARGE SCALE GENOMIC DNA]</scope>
    <source>
        <strain evidence="3">ATCC 34711 / CBS 6284 / DSM 70876 / NBRC 10599 / NRRL Y-10934 / UCD 77-7</strain>
    </source>
</reference>
<dbReference type="InterPro" id="IPR036610">
    <property type="entry name" value="PEBP-like_sf"/>
</dbReference>
<dbReference type="InterPro" id="IPR008914">
    <property type="entry name" value="PEBP"/>
</dbReference>
<dbReference type="Pfam" id="PF01161">
    <property type="entry name" value="PBP"/>
    <property type="match status" value="1"/>
</dbReference>
<protein>
    <recommendedName>
        <fullName evidence="4">PEBP-like protein</fullName>
    </recommendedName>
</protein>
<dbReference type="Proteomes" id="UP000002866">
    <property type="component" value="Chromosome 2"/>
</dbReference>
<dbReference type="InParanoid" id="I2GXN8"/>
<dbReference type="CDD" id="cd00866">
    <property type="entry name" value="PEBP_euk"/>
    <property type="match status" value="1"/>
</dbReference>
<dbReference type="PANTHER" id="PTHR11362:SF148">
    <property type="entry name" value="CARBOXYPEPTIDASE Y INHIBITOR"/>
    <property type="match status" value="1"/>
</dbReference>
<dbReference type="KEGG" id="tbl:TBLA_0B00460"/>
<dbReference type="OrthoDB" id="2506647at2759"/>
<dbReference type="PROSITE" id="PS01220">
    <property type="entry name" value="PBP"/>
    <property type="match status" value="1"/>
</dbReference>
<dbReference type="GO" id="GO:0046578">
    <property type="term" value="P:regulation of Ras protein signal transduction"/>
    <property type="evidence" value="ECO:0007669"/>
    <property type="project" value="TreeGrafter"/>
</dbReference>
<dbReference type="GO" id="GO:0005543">
    <property type="term" value="F:phospholipid binding"/>
    <property type="evidence" value="ECO:0007669"/>
    <property type="project" value="TreeGrafter"/>
</dbReference>
<dbReference type="AlphaFoldDB" id="I2GXN8"/>
<comment type="similarity">
    <text evidence="1">Belongs to the phosphatidylethanolamine-binding protein family.</text>
</comment>
<dbReference type="InterPro" id="IPR001858">
    <property type="entry name" value="Phosphatidylethanolamine-bd_CS"/>
</dbReference>